<protein>
    <recommendedName>
        <fullName evidence="3">Helix-turn-helix domain-containing protein</fullName>
    </recommendedName>
</protein>
<dbReference type="EMBL" id="BARW01021187">
    <property type="protein sequence ID" value="GAJ00318.1"/>
    <property type="molecule type" value="Genomic_DNA"/>
</dbReference>
<feature type="region of interest" description="Disordered" evidence="1">
    <location>
        <begin position="1"/>
        <end position="53"/>
    </location>
</feature>
<evidence type="ECO:0000256" key="1">
    <source>
        <dbReference type="SAM" id="MobiDB-lite"/>
    </source>
</evidence>
<comment type="caution">
    <text evidence="2">The sequence shown here is derived from an EMBL/GenBank/DDBJ whole genome shotgun (WGS) entry which is preliminary data.</text>
</comment>
<dbReference type="AlphaFoldDB" id="X1T4R8"/>
<reference evidence="2" key="1">
    <citation type="journal article" date="2014" name="Front. Microbiol.">
        <title>High frequency of phylogenetically diverse reductive dehalogenase-homologous genes in deep subseafloor sedimentary metagenomes.</title>
        <authorList>
            <person name="Kawai M."/>
            <person name="Futagami T."/>
            <person name="Toyoda A."/>
            <person name="Takaki Y."/>
            <person name="Nishi S."/>
            <person name="Hori S."/>
            <person name="Arai W."/>
            <person name="Tsubouchi T."/>
            <person name="Morono Y."/>
            <person name="Uchiyama I."/>
            <person name="Ito T."/>
            <person name="Fujiyama A."/>
            <person name="Inagaki F."/>
            <person name="Takami H."/>
        </authorList>
    </citation>
    <scope>NUCLEOTIDE SEQUENCE</scope>
    <source>
        <strain evidence="2">Expedition CK06-06</strain>
    </source>
</reference>
<gene>
    <name evidence="2" type="ORF">S12H4_35648</name>
</gene>
<proteinExistence type="predicted"/>
<sequence>MKTVSTTTRWEVKPKPKDFPALTDSGDPQLEISPAEPAVKDPQAQDLQKPGPGAREYPLLEKFIKVPIPAGHKGRLSVRQWYLLAVLDGHQGDREYSSPSIIRLALECRVSERQVKRWLAKLKRLKYIGVDGRGKRNRYRVIRTRRVQTFVFVDPRWVEVLV</sequence>
<evidence type="ECO:0000313" key="2">
    <source>
        <dbReference type="EMBL" id="GAJ00318.1"/>
    </source>
</evidence>
<name>X1T4R8_9ZZZZ</name>
<organism evidence="2">
    <name type="scientific">marine sediment metagenome</name>
    <dbReference type="NCBI Taxonomy" id="412755"/>
    <lineage>
        <taxon>unclassified sequences</taxon>
        <taxon>metagenomes</taxon>
        <taxon>ecological metagenomes</taxon>
    </lineage>
</organism>
<evidence type="ECO:0008006" key="3">
    <source>
        <dbReference type="Google" id="ProtNLM"/>
    </source>
</evidence>
<accession>X1T4R8</accession>